<dbReference type="CDD" id="cd04369">
    <property type="entry name" value="Bromodomain"/>
    <property type="match status" value="1"/>
</dbReference>
<dbReference type="Proteomes" id="UP000179807">
    <property type="component" value="Unassembled WGS sequence"/>
</dbReference>
<evidence type="ECO:0000256" key="1">
    <source>
        <dbReference type="ARBA" id="ARBA00023117"/>
    </source>
</evidence>
<name>A0A1J4J7X9_9EUKA</name>
<dbReference type="PANTHER" id="PTHR45926">
    <property type="entry name" value="OSJNBA0053K19.4 PROTEIN"/>
    <property type="match status" value="1"/>
</dbReference>
<dbReference type="InterPro" id="IPR036427">
    <property type="entry name" value="Bromodomain-like_sf"/>
</dbReference>
<proteinExistence type="predicted"/>
<feature type="domain" description="Bromo" evidence="3">
    <location>
        <begin position="19"/>
        <end position="91"/>
    </location>
</feature>
<keyword evidence="1 2" id="KW-0103">Bromodomain</keyword>
<dbReference type="SUPFAM" id="SSF47370">
    <property type="entry name" value="Bromodomain"/>
    <property type="match status" value="1"/>
</dbReference>
<protein>
    <submittedName>
        <fullName evidence="4">Bromodomain containing protein</fullName>
    </submittedName>
</protein>
<sequence length="148" mass="17625">MHITENQRKWCLKVINHLFKWKLTLFFRNPIDPVADELPDYYEKIKNPMDLEKVKKILLDGNYQSVDDFISDLKLVFENAKTYHGENSVMWFIGEEVLQWLEKMQKSANLSAEQVWYNELVEIQDKIDKHVADMPPSFTYPQTKVNSK</sequence>
<keyword evidence="5" id="KW-1185">Reference proteome</keyword>
<dbReference type="SMART" id="SM00297">
    <property type="entry name" value="BROMO"/>
    <property type="match status" value="1"/>
</dbReference>
<dbReference type="PROSITE" id="PS50014">
    <property type="entry name" value="BROMODOMAIN_2"/>
    <property type="match status" value="1"/>
</dbReference>
<dbReference type="AlphaFoldDB" id="A0A1J4J7X9"/>
<dbReference type="InterPro" id="IPR018359">
    <property type="entry name" value="Bromodomain_CS"/>
</dbReference>
<dbReference type="GeneID" id="94830909"/>
<gene>
    <name evidence="4" type="ORF">TRFO_11732</name>
</gene>
<dbReference type="Pfam" id="PF00439">
    <property type="entry name" value="Bromodomain"/>
    <property type="match status" value="1"/>
</dbReference>
<evidence type="ECO:0000256" key="2">
    <source>
        <dbReference type="PROSITE-ProRule" id="PRU00035"/>
    </source>
</evidence>
<dbReference type="EMBL" id="MLAK01001393">
    <property type="protein sequence ID" value="OHS93525.1"/>
    <property type="molecule type" value="Genomic_DNA"/>
</dbReference>
<accession>A0A1J4J7X9</accession>
<dbReference type="PROSITE" id="PS00633">
    <property type="entry name" value="BROMODOMAIN_1"/>
    <property type="match status" value="1"/>
</dbReference>
<evidence type="ECO:0000259" key="3">
    <source>
        <dbReference type="PROSITE" id="PS50014"/>
    </source>
</evidence>
<dbReference type="OrthoDB" id="21449at2759"/>
<dbReference type="RefSeq" id="XP_068346662.1">
    <property type="nucleotide sequence ID" value="XM_068496205.1"/>
</dbReference>
<comment type="caution">
    <text evidence="4">The sequence shown here is derived from an EMBL/GenBank/DDBJ whole genome shotgun (WGS) entry which is preliminary data.</text>
</comment>
<dbReference type="InterPro" id="IPR001487">
    <property type="entry name" value="Bromodomain"/>
</dbReference>
<organism evidence="4 5">
    <name type="scientific">Tritrichomonas foetus</name>
    <dbReference type="NCBI Taxonomy" id="1144522"/>
    <lineage>
        <taxon>Eukaryota</taxon>
        <taxon>Metamonada</taxon>
        <taxon>Parabasalia</taxon>
        <taxon>Tritrichomonadida</taxon>
        <taxon>Tritrichomonadidae</taxon>
        <taxon>Tritrichomonas</taxon>
    </lineage>
</organism>
<evidence type="ECO:0000313" key="5">
    <source>
        <dbReference type="Proteomes" id="UP000179807"/>
    </source>
</evidence>
<dbReference type="Gene3D" id="1.20.920.10">
    <property type="entry name" value="Bromodomain-like"/>
    <property type="match status" value="1"/>
</dbReference>
<dbReference type="VEuPathDB" id="TrichDB:TRFO_11732"/>
<reference evidence="4" key="1">
    <citation type="submission" date="2016-10" db="EMBL/GenBank/DDBJ databases">
        <authorList>
            <person name="Benchimol M."/>
            <person name="Almeida L.G."/>
            <person name="Vasconcelos A.T."/>
            <person name="Perreira-Neves A."/>
            <person name="Rosa I.A."/>
            <person name="Tasca T."/>
            <person name="Bogo M.R."/>
            <person name="de Souza W."/>
        </authorList>
    </citation>
    <scope>NUCLEOTIDE SEQUENCE [LARGE SCALE GENOMIC DNA]</scope>
    <source>
        <strain evidence="4">K</strain>
    </source>
</reference>
<dbReference type="PRINTS" id="PR00503">
    <property type="entry name" value="BROMODOMAIN"/>
</dbReference>
<evidence type="ECO:0000313" key="4">
    <source>
        <dbReference type="EMBL" id="OHS93525.1"/>
    </source>
</evidence>